<feature type="non-terminal residue" evidence="1">
    <location>
        <position position="101"/>
    </location>
</feature>
<dbReference type="AlphaFoldDB" id="A0A7J6S2E8"/>
<dbReference type="Proteomes" id="UP000553632">
    <property type="component" value="Unassembled WGS sequence"/>
</dbReference>
<proteinExistence type="predicted"/>
<feature type="non-terminal residue" evidence="1">
    <location>
        <position position="1"/>
    </location>
</feature>
<organism evidence="1 2">
    <name type="scientific">Perkinsus olseni</name>
    <name type="common">Perkinsus atlanticus</name>
    <dbReference type="NCBI Taxonomy" id="32597"/>
    <lineage>
        <taxon>Eukaryota</taxon>
        <taxon>Sar</taxon>
        <taxon>Alveolata</taxon>
        <taxon>Perkinsozoa</taxon>
        <taxon>Perkinsea</taxon>
        <taxon>Perkinsida</taxon>
        <taxon>Perkinsidae</taxon>
        <taxon>Perkinsus</taxon>
    </lineage>
</organism>
<comment type="caution">
    <text evidence="1">The sequence shown here is derived from an EMBL/GenBank/DDBJ whole genome shotgun (WGS) entry which is preliminary data.</text>
</comment>
<evidence type="ECO:0000313" key="2">
    <source>
        <dbReference type="Proteomes" id="UP000553632"/>
    </source>
</evidence>
<dbReference type="EMBL" id="JABANO010021486">
    <property type="protein sequence ID" value="KAF4726725.1"/>
    <property type="molecule type" value="Genomic_DNA"/>
</dbReference>
<sequence length="101" mass="11775">KSRYRCRQDERQYLMLGQFRLSIPEKKGFLLHRRPEWKKCVMTGLLLLFLGNGLLTLRRRHRPAVASLLSAWIPFRLTDAEGQVRPDLIAAEMQLYHAGAV</sequence>
<protein>
    <submittedName>
        <fullName evidence="1">Uncharacterized protein</fullName>
    </submittedName>
</protein>
<gene>
    <name evidence="1" type="ORF">FOZ63_022269</name>
</gene>
<reference evidence="1 2" key="1">
    <citation type="submission" date="2020-04" db="EMBL/GenBank/DDBJ databases">
        <title>Perkinsus olseni comparative genomics.</title>
        <authorList>
            <person name="Bogema D.R."/>
        </authorList>
    </citation>
    <scope>NUCLEOTIDE SEQUENCE [LARGE SCALE GENOMIC DNA]</scope>
    <source>
        <strain evidence="1 2">ATCC PRA-207</strain>
    </source>
</reference>
<evidence type="ECO:0000313" key="1">
    <source>
        <dbReference type="EMBL" id="KAF4726725.1"/>
    </source>
</evidence>
<accession>A0A7J6S2E8</accession>
<keyword evidence="2" id="KW-1185">Reference proteome</keyword>
<name>A0A7J6S2E8_PEROL</name>